<sequence>MTEHPGSGGPAAGPGVRVVVRRTGGFAGVARVWTLAEADLGPEEAGRLRALADEAASAQVLPGDRAPGRTADGFEIEVVLERGGARETVRAAEHDAPVPVRALLDLARASGTRGDPFDAGGARPG</sequence>
<keyword evidence="2" id="KW-1185">Reference proteome</keyword>
<comment type="caution">
    <text evidence="1">The sequence shown here is derived from an EMBL/GenBank/DDBJ whole genome shotgun (WGS) entry which is preliminary data.</text>
</comment>
<dbReference type="InterPro" id="IPR049457">
    <property type="entry name" value="Emfourin"/>
</dbReference>
<protein>
    <submittedName>
        <fullName evidence="1">Uncharacterized protein</fullName>
    </submittedName>
</protein>
<proteinExistence type="predicted"/>
<reference evidence="1 2" key="1">
    <citation type="submission" date="2020-03" db="EMBL/GenBank/DDBJ databases">
        <title>Two novel Motilibacter sp.</title>
        <authorList>
            <person name="Liu S."/>
        </authorList>
    </citation>
    <scope>NUCLEOTIDE SEQUENCE [LARGE SCALE GENOMIC DNA]</scope>
    <source>
        <strain evidence="1 2">E257</strain>
    </source>
</reference>
<evidence type="ECO:0000313" key="1">
    <source>
        <dbReference type="EMBL" id="NHC12821.1"/>
    </source>
</evidence>
<evidence type="ECO:0000313" key="2">
    <source>
        <dbReference type="Proteomes" id="UP000800981"/>
    </source>
</evidence>
<dbReference type="Pfam" id="PF20242">
    <property type="entry name" value="Emfourin"/>
    <property type="match status" value="1"/>
</dbReference>
<organism evidence="1 2">
    <name type="scientific">Motilibacter deserti</name>
    <dbReference type="NCBI Taxonomy" id="2714956"/>
    <lineage>
        <taxon>Bacteria</taxon>
        <taxon>Bacillati</taxon>
        <taxon>Actinomycetota</taxon>
        <taxon>Actinomycetes</taxon>
        <taxon>Motilibacterales</taxon>
        <taxon>Motilibacteraceae</taxon>
        <taxon>Motilibacter</taxon>
    </lineage>
</organism>
<dbReference type="RefSeq" id="WP_166277816.1">
    <property type="nucleotide sequence ID" value="NZ_JAANNP010000001.1"/>
</dbReference>
<dbReference type="EMBL" id="JAANNP010000001">
    <property type="protein sequence ID" value="NHC12821.1"/>
    <property type="molecule type" value="Genomic_DNA"/>
</dbReference>
<name>A0ABX0GPQ7_9ACTN</name>
<dbReference type="Proteomes" id="UP000800981">
    <property type="component" value="Unassembled WGS sequence"/>
</dbReference>
<gene>
    <name evidence="1" type="ORF">G9H71_03380</name>
</gene>
<accession>A0ABX0GPQ7</accession>